<feature type="non-terminal residue" evidence="6">
    <location>
        <position position="1"/>
    </location>
</feature>
<dbReference type="OrthoDB" id="444255at2759"/>
<name>A0A1L7WSI4_9HELO</name>
<reference evidence="6 7" key="1">
    <citation type="submission" date="2016-03" db="EMBL/GenBank/DDBJ databases">
        <authorList>
            <person name="Ploux O."/>
        </authorList>
    </citation>
    <scope>NUCLEOTIDE SEQUENCE [LARGE SCALE GENOMIC DNA]</scope>
    <source>
        <strain evidence="6 7">UAMH 11012</strain>
    </source>
</reference>
<dbReference type="AlphaFoldDB" id="A0A1L7WSI4"/>
<sequence length="215" mass="25300">IGAVSHSDSRFAPAKALSIDEIRRTLTLLLRSYINTMDILEIETWIAHGTLLGWYWGRKIFPWDTDIDVQVSAETLVSLANYNMTRFGFEGEEYLLDVNPYFLFISTDDMANKIDARWIDVRSGKYIDITAVHRHPISNILFCKDGHRYTDREIYPLQMSDFEGINIKIPSETETILSEEYKKKALANKNHHWYNFVDKSQSWEPEGRRNSWWIW</sequence>
<evidence type="ECO:0000256" key="1">
    <source>
        <dbReference type="ARBA" id="ARBA00004167"/>
    </source>
</evidence>
<proteinExistence type="predicted"/>
<dbReference type="Proteomes" id="UP000184330">
    <property type="component" value="Unassembled WGS sequence"/>
</dbReference>
<evidence type="ECO:0000259" key="5">
    <source>
        <dbReference type="Pfam" id="PF04991"/>
    </source>
</evidence>
<accession>A0A1L7WSI4</accession>
<dbReference type="GO" id="GO:0009100">
    <property type="term" value="P:glycoprotein metabolic process"/>
    <property type="evidence" value="ECO:0007669"/>
    <property type="project" value="UniProtKB-ARBA"/>
</dbReference>
<keyword evidence="4" id="KW-0472">Membrane</keyword>
<evidence type="ECO:0000256" key="4">
    <source>
        <dbReference type="ARBA" id="ARBA00023136"/>
    </source>
</evidence>
<evidence type="ECO:0000256" key="2">
    <source>
        <dbReference type="ARBA" id="ARBA00022692"/>
    </source>
</evidence>
<feature type="domain" description="LicD/FKTN/FKRP nucleotidyltransferase" evidence="5">
    <location>
        <begin position="41"/>
        <end position="139"/>
    </location>
</feature>
<dbReference type="InterPro" id="IPR007074">
    <property type="entry name" value="LicD/FKTN/FKRP_NTP_transf"/>
</dbReference>
<protein>
    <submittedName>
        <fullName evidence="6">Related to mannosylphosphorylation protein MNN4</fullName>
    </submittedName>
</protein>
<keyword evidence="2" id="KW-0812">Transmembrane</keyword>
<dbReference type="STRING" id="576137.A0A1L7WSI4"/>
<dbReference type="EMBL" id="FJOG01000007">
    <property type="protein sequence ID" value="CZR55726.1"/>
    <property type="molecule type" value="Genomic_DNA"/>
</dbReference>
<dbReference type="Pfam" id="PF04991">
    <property type="entry name" value="LicD"/>
    <property type="match status" value="1"/>
</dbReference>
<organism evidence="6 7">
    <name type="scientific">Phialocephala subalpina</name>
    <dbReference type="NCBI Taxonomy" id="576137"/>
    <lineage>
        <taxon>Eukaryota</taxon>
        <taxon>Fungi</taxon>
        <taxon>Dikarya</taxon>
        <taxon>Ascomycota</taxon>
        <taxon>Pezizomycotina</taxon>
        <taxon>Leotiomycetes</taxon>
        <taxon>Helotiales</taxon>
        <taxon>Mollisiaceae</taxon>
        <taxon>Phialocephala</taxon>
        <taxon>Phialocephala fortinii species complex</taxon>
    </lineage>
</organism>
<keyword evidence="3" id="KW-1133">Transmembrane helix</keyword>
<dbReference type="PANTHER" id="PTHR15407">
    <property type="entry name" value="FUKUTIN-RELATED"/>
    <property type="match status" value="1"/>
</dbReference>
<evidence type="ECO:0000256" key="3">
    <source>
        <dbReference type="ARBA" id="ARBA00022989"/>
    </source>
</evidence>
<evidence type="ECO:0000313" key="7">
    <source>
        <dbReference type="Proteomes" id="UP000184330"/>
    </source>
</evidence>
<evidence type="ECO:0000313" key="6">
    <source>
        <dbReference type="EMBL" id="CZR55726.1"/>
    </source>
</evidence>
<gene>
    <name evidence="6" type="ORF">PAC_05614</name>
</gene>
<dbReference type="GO" id="GO:0016020">
    <property type="term" value="C:membrane"/>
    <property type="evidence" value="ECO:0007669"/>
    <property type="project" value="UniProtKB-SubCell"/>
</dbReference>
<dbReference type="InterPro" id="IPR009644">
    <property type="entry name" value="FKTN/MNN4/W02B3.4-1"/>
</dbReference>
<dbReference type="PANTHER" id="PTHR15407:SF32">
    <property type="entry name" value="PROTEIN (MNN4), PUTATIVE (AFU_ORTHOLOGUE AFUA_1G03790)-RELATED"/>
    <property type="match status" value="1"/>
</dbReference>
<keyword evidence="7" id="KW-1185">Reference proteome</keyword>
<comment type="subcellular location">
    <subcellularLocation>
        <location evidence="1">Membrane</location>
        <topology evidence="1">Single-pass membrane protein</topology>
    </subcellularLocation>
</comment>